<evidence type="ECO:0000259" key="1">
    <source>
        <dbReference type="PROSITE" id="PS51192"/>
    </source>
</evidence>
<dbReference type="SUPFAM" id="SSF52540">
    <property type="entry name" value="P-loop containing nucleoside triphosphate hydrolases"/>
    <property type="match status" value="1"/>
</dbReference>
<dbReference type="SUPFAM" id="SSF56024">
    <property type="entry name" value="Phospholipase D/nuclease"/>
    <property type="match status" value="1"/>
</dbReference>
<dbReference type="CDD" id="cd18032">
    <property type="entry name" value="DEXHc_RE_I_III_res"/>
    <property type="match status" value="1"/>
</dbReference>
<feature type="domain" description="Helicase ATP-binding" evidence="1">
    <location>
        <begin position="227"/>
        <end position="377"/>
    </location>
</feature>
<dbReference type="PANTHER" id="PTHR47396">
    <property type="entry name" value="TYPE I RESTRICTION ENZYME ECOKI R PROTEIN"/>
    <property type="match status" value="1"/>
</dbReference>
<dbReference type="Proteomes" id="UP000095651">
    <property type="component" value="Unassembled WGS sequence"/>
</dbReference>
<dbReference type="Gene3D" id="3.40.50.300">
    <property type="entry name" value="P-loop containing nucleotide triphosphate hydrolases"/>
    <property type="match status" value="2"/>
</dbReference>
<accession>A0A174CI90</accession>
<dbReference type="GO" id="GO:0005524">
    <property type="term" value="F:ATP binding"/>
    <property type="evidence" value="ECO:0007669"/>
    <property type="project" value="InterPro"/>
</dbReference>
<keyword evidence="3" id="KW-0378">Hydrolase</keyword>
<dbReference type="Pfam" id="PF00271">
    <property type="entry name" value="Helicase_C"/>
    <property type="match status" value="1"/>
</dbReference>
<dbReference type="PROSITE" id="PS51194">
    <property type="entry name" value="HELICASE_CTER"/>
    <property type="match status" value="1"/>
</dbReference>
<proteinExistence type="predicted"/>
<dbReference type="Pfam" id="PF13091">
    <property type="entry name" value="PLDc_2"/>
    <property type="match status" value="1"/>
</dbReference>
<dbReference type="InterPro" id="IPR014001">
    <property type="entry name" value="Helicase_ATP-bd"/>
</dbReference>
<dbReference type="GO" id="GO:0003724">
    <property type="term" value="F:RNA helicase activity"/>
    <property type="evidence" value="ECO:0007669"/>
    <property type="project" value="UniProtKB-EC"/>
</dbReference>
<evidence type="ECO:0000259" key="2">
    <source>
        <dbReference type="PROSITE" id="PS51194"/>
    </source>
</evidence>
<dbReference type="RefSeq" id="WP_055654460.1">
    <property type="nucleotide sequence ID" value="NZ_CABIXC010000004.1"/>
</dbReference>
<dbReference type="GO" id="GO:0003677">
    <property type="term" value="F:DNA binding"/>
    <property type="evidence" value="ECO:0007669"/>
    <property type="project" value="InterPro"/>
</dbReference>
<dbReference type="InterPro" id="IPR025202">
    <property type="entry name" value="PLD-like_dom"/>
</dbReference>
<dbReference type="EC" id="3.6.4.13" evidence="3"/>
<evidence type="ECO:0000313" key="4">
    <source>
        <dbReference type="Proteomes" id="UP000095651"/>
    </source>
</evidence>
<reference evidence="3 4" key="1">
    <citation type="submission" date="2015-09" db="EMBL/GenBank/DDBJ databases">
        <authorList>
            <consortium name="Pathogen Informatics"/>
        </authorList>
    </citation>
    <scope>NUCLEOTIDE SEQUENCE [LARGE SCALE GENOMIC DNA]</scope>
    <source>
        <strain evidence="3 4">2789STDY5608850</strain>
    </source>
</reference>
<dbReference type="InterPro" id="IPR001650">
    <property type="entry name" value="Helicase_C-like"/>
</dbReference>
<dbReference type="CDD" id="cd18799">
    <property type="entry name" value="SF2_C_EcoAI-like"/>
    <property type="match status" value="1"/>
</dbReference>
<dbReference type="InterPro" id="IPR027417">
    <property type="entry name" value="P-loop_NTPase"/>
</dbReference>
<dbReference type="Gene3D" id="3.30.870.10">
    <property type="entry name" value="Endonuclease Chain A"/>
    <property type="match status" value="1"/>
</dbReference>
<gene>
    <name evidence="3" type="primary">rhlE_1</name>
    <name evidence="3" type="ORF">ERS852407_01876</name>
</gene>
<dbReference type="SMART" id="SM00487">
    <property type="entry name" value="DEXDc"/>
    <property type="match status" value="1"/>
</dbReference>
<dbReference type="PANTHER" id="PTHR47396:SF1">
    <property type="entry name" value="ATP-DEPENDENT HELICASE IRC3-RELATED"/>
    <property type="match status" value="1"/>
</dbReference>
<feature type="domain" description="Helicase C-terminal" evidence="2">
    <location>
        <begin position="432"/>
        <end position="586"/>
    </location>
</feature>
<dbReference type="AlphaFoldDB" id="A0A174CI90"/>
<evidence type="ECO:0000313" key="3">
    <source>
        <dbReference type="EMBL" id="CUO11475.1"/>
    </source>
</evidence>
<organism evidence="3 4">
    <name type="scientific">Hungatella hathewayi</name>
    <dbReference type="NCBI Taxonomy" id="154046"/>
    <lineage>
        <taxon>Bacteria</taxon>
        <taxon>Bacillati</taxon>
        <taxon>Bacillota</taxon>
        <taxon>Clostridia</taxon>
        <taxon>Lachnospirales</taxon>
        <taxon>Lachnospiraceae</taxon>
        <taxon>Hungatella</taxon>
    </lineage>
</organism>
<dbReference type="GO" id="GO:0016787">
    <property type="term" value="F:hydrolase activity"/>
    <property type="evidence" value="ECO:0007669"/>
    <property type="project" value="UniProtKB-KW"/>
</dbReference>
<dbReference type="PROSITE" id="PS51192">
    <property type="entry name" value="HELICASE_ATP_BIND_1"/>
    <property type="match status" value="1"/>
</dbReference>
<dbReference type="SMART" id="SM00490">
    <property type="entry name" value="HELICc"/>
    <property type="match status" value="1"/>
</dbReference>
<dbReference type="EMBL" id="CYZE01000004">
    <property type="protein sequence ID" value="CUO11475.1"/>
    <property type="molecule type" value="Genomic_DNA"/>
</dbReference>
<protein>
    <submittedName>
        <fullName evidence="3">Type III restriction protein, res subunit</fullName>
        <ecNumber evidence="3">3.6.4.13</ecNumber>
    </submittedName>
</protein>
<sequence>MAEFTFKNKEGVTSDIEFQGNAITGDGNYLYSRLKPCFYKAQRIDIIVSFLMESGVKLLVKDIEAAVERGARVRILTGNYLNITQPAALYMLRRELGDTVSVRFYNVPNKSFHPKAYIFHYEDKGEIYIGSSNVSFSALTTGIEWNYCFNSKIHPEDFEHFYNTFKDLYENYAYEITDKALKEYSERWKKPNVLKDLEVYDAEGSREEPETVQPRGAQIEALYHLEKSRKEGWDKGITVIPTGVGKTILAAFDSKPYKRVLFVAHREEILIQAEQAFQKVRGSGKYGFFYGDKKDDDCEVLFATVQTLGKAEYLCDKWFPRDYFDYVIVDEFHHAAADTYKRIIRYFKPKFLLGLTATPDRLDDKNIYEICDFNVVYDVRLKEAVNKGWLVPFRYYGIYDCTVDYDGISYVHGKYDEEELEKELMIPQRGDLVYHNYSKYNCKRALAFCSTKKHAEYMAEFFQNRGVKAAAVYSGTDGEYNLDRRVALEELKDGRLQIIFSVDMFNEGLDVKNIDMVLFLRPTQSPTVFLQQLGRGLRTAEGKSYLTVLDFIGNYKKANLLPFLLSGQKYQKQIARSYSMSDYEMPDDCMIDLDFQIVDLFKRQAEQEMSIKDKVNEQFEKVRQLVSYEFQRSVPTRVDLFTYMDADVQEALKRNLKYAPVPNYLNFLAERDLLTKDEKKLFNGKGAEFINMVETTRMQKSYKMPLLLSFCRDGKFKMVADEDDIYYSFQTYYERGGYKVDMIKDQSSAGFMTWGKKEWVKLAVMNPVYYMLDKHPNCFRKVDDGVIGLVEGMEEVVGNEAFVRHVMDAVEWRSVRYFAEEKR</sequence>
<dbReference type="Pfam" id="PF04851">
    <property type="entry name" value="ResIII"/>
    <property type="match status" value="1"/>
</dbReference>
<dbReference type="CDD" id="cd09205">
    <property type="entry name" value="PLDc_N_DEXD_b3"/>
    <property type="match status" value="1"/>
</dbReference>
<dbReference type="InterPro" id="IPR050742">
    <property type="entry name" value="Helicase_Restrict-Modif_Enz"/>
</dbReference>
<name>A0A174CI90_9FIRM</name>
<dbReference type="InterPro" id="IPR006935">
    <property type="entry name" value="Helicase/UvrB_N"/>
</dbReference>
<dbReference type="GO" id="GO:0005829">
    <property type="term" value="C:cytosol"/>
    <property type="evidence" value="ECO:0007669"/>
    <property type="project" value="TreeGrafter"/>
</dbReference>